<dbReference type="Proteomes" id="UP000243053">
    <property type="component" value="Unassembled WGS sequence"/>
</dbReference>
<comment type="caution">
    <text evidence="3">The sequence shown here is derived from an EMBL/GenBank/DDBJ whole genome shotgun (WGS) entry which is preliminary data.</text>
</comment>
<evidence type="ECO:0000256" key="1">
    <source>
        <dbReference type="ARBA" id="ARBA00008558"/>
    </source>
</evidence>
<protein>
    <submittedName>
        <fullName evidence="3">N-acylglucosamine 2-epimerase</fullName>
    </submittedName>
</protein>
<dbReference type="GO" id="GO:0005975">
    <property type="term" value="P:carbohydrate metabolic process"/>
    <property type="evidence" value="ECO:0007669"/>
    <property type="project" value="InterPro"/>
</dbReference>
<sequence length="411" mass="47776">MPQSIPANTPNTQAFYSREFLLEHGKSILKFYDTRVIDKTGGYFQNYYDDGQLFQPNFRQLVSSTRIVVNYASAGVIYKNEDYLAMAKHGLDYVEQYHWQQEQQAYAWTLQDHQADDMTQQAYGYAFVLLAYAAAKKAGLIKSDEALLRTYVLLEQRFWQADFGLYADEISAEGTLSDYRGQNANMHLCEAMIAAFEATQNKQFLVRAQTIARNIVLRQAELTDGLVWEHYTTDFQPDWDYNKDDPKNLYRPWGFQPGHQTEWSKLLLMLNRHAPEAWLVEKAKDLFDRAYTTAWDEKYGGLIYGFDPQGNCCDDDKYFWVQAESFAAAAMLYQTTKESQYLEQYSALWQYSWQHMVDHQHGAWFRVLKRDNSKYSNEKSAAGAKCDYHTLGACFEVLRVLESTNFDDTVS</sequence>
<dbReference type="EMBL" id="MAAF01000054">
    <property type="protein sequence ID" value="OUR81042.1"/>
    <property type="molecule type" value="Genomic_DNA"/>
</dbReference>
<evidence type="ECO:0000256" key="2">
    <source>
        <dbReference type="ARBA" id="ARBA00023235"/>
    </source>
</evidence>
<dbReference type="Gene3D" id="1.50.10.10">
    <property type="match status" value="1"/>
</dbReference>
<accession>A0A1Y5EE72</accession>
<proteinExistence type="inferred from homology"/>
<evidence type="ECO:0000313" key="4">
    <source>
        <dbReference type="Proteomes" id="UP000243053"/>
    </source>
</evidence>
<comment type="similarity">
    <text evidence="1">Belongs to the N-acylglucosamine 2-epimerase family.</text>
</comment>
<dbReference type="FunFam" id="1.50.10.10:FF:000057">
    <property type="entry name" value="N-acylglucosamine 2-epimerase"/>
    <property type="match status" value="1"/>
</dbReference>
<dbReference type="AlphaFoldDB" id="A0A1Y5EE72"/>
<dbReference type="PANTHER" id="PTHR15108">
    <property type="entry name" value="N-ACYLGLUCOSAMINE-2-EPIMERASE"/>
    <property type="match status" value="1"/>
</dbReference>
<dbReference type="InterPro" id="IPR012341">
    <property type="entry name" value="6hp_glycosidase-like_sf"/>
</dbReference>
<reference evidence="4" key="1">
    <citation type="journal article" date="2017" name="Proc. Natl. Acad. Sci. U.S.A.">
        <title>Simulation of Deepwater Horizon oil plume reveals substrate specialization within a complex community of hydrocarbon degraders.</title>
        <authorList>
            <person name="Hu P."/>
            <person name="Dubinsky E.A."/>
            <person name="Probst A.J."/>
            <person name="Wang J."/>
            <person name="Sieber C.M.K."/>
            <person name="Tom L.M."/>
            <person name="Gardinali P."/>
            <person name="Banfield J.F."/>
            <person name="Atlas R.M."/>
            <person name="Andersen G.L."/>
        </authorList>
    </citation>
    <scope>NUCLEOTIDE SEQUENCE [LARGE SCALE GENOMIC DNA]</scope>
</reference>
<keyword evidence="2" id="KW-0413">Isomerase</keyword>
<dbReference type="Pfam" id="PF07221">
    <property type="entry name" value="GlcNAc_2-epim"/>
    <property type="match status" value="1"/>
</dbReference>
<dbReference type="GO" id="GO:0016853">
    <property type="term" value="F:isomerase activity"/>
    <property type="evidence" value="ECO:0007669"/>
    <property type="project" value="UniProtKB-KW"/>
</dbReference>
<dbReference type="InterPro" id="IPR008928">
    <property type="entry name" value="6-hairpin_glycosidase_sf"/>
</dbReference>
<dbReference type="InterPro" id="IPR010819">
    <property type="entry name" value="AGE/CE"/>
</dbReference>
<evidence type="ECO:0000313" key="3">
    <source>
        <dbReference type="EMBL" id="OUR81042.1"/>
    </source>
</evidence>
<name>A0A1Y5EE72_COLPS</name>
<gene>
    <name evidence="3" type="ORF">A9Q75_08565</name>
</gene>
<dbReference type="SUPFAM" id="SSF48208">
    <property type="entry name" value="Six-hairpin glycosidases"/>
    <property type="match status" value="1"/>
</dbReference>
<organism evidence="3 4">
    <name type="scientific">Colwellia psychrerythraea</name>
    <name type="common">Vibrio psychroerythus</name>
    <dbReference type="NCBI Taxonomy" id="28229"/>
    <lineage>
        <taxon>Bacteria</taxon>
        <taxon>Pseudomonadati</taxon>
        <taxon>Pseudomonadota</taxon>
        <taxon>Gammaproteobacteria</taxon>
        <taxon>Alteromonadales</taxon>
        <taxon>Colwelliaceae</taxon>
        <taxon>Colwellia</taxon>
    </lineage>
</organism>